<dbReference type="PROSITE" id="PS50006">
    <property type="entry name" value="FHA_DOMAIN"/>
    <property type="match status" value="1"/>
</dbReference>
<dbReference type="InterPro" id="IPR000253">
    <property type="entry name" value="FHA_dom"/>
</dbReference>
<dbReference type="KEGG" id="dpl:KGM_202706"/>
<dbReference type="PROSITE" id="PS50172">
    <property type="entry name" value="BRCT"/>
    <property type="match status" value="1"/>
</dbReference>
<evidence type="ECO:0000256" key="8">
    <source>
        <dbReference type="ARBA" id="ARBA00022843"/>
    </source>
</evidence>
<evidence type="ECO:0000256" key="5">
    <source>
        <dbReference type="ARBA" id="ARBA00022499"/>
    </source>
</evidence>
<evidence type="ECO:0000256" key="11">
    <source>
        <dbReference type="ARBA" id="ARBA00023306"/>
    </source>
</evidence>
<evidence type="ECO:0000256" key="14">
    <source>
        <dbReference type="SAM" id="MobiDB-lite"/>
    </source>
</evidence>
<feature type="compositionally biased region" description="Basic and acidic residues" evidence="14">
    <location>
        <begin position="743"/>
        <end position="756"/>
    </location>
</feature>
<dbReference type="GO" id="GO:0006974">
    <property type="term" value="P:DNA damage response"/>
    <property type="evidence" value="ECO:0007669"/>
    <property type="project" value="UniProtKB-KW"/>
</dbReference>
<dbReference type="SMART" id="SM00240">
    <property type="entry name" value="FHA"/>
    <property type="match status" value="1"/>
</dbReference>
<keyword evidence="5" id="KW-1017">Isopeptide bond</keyword>
<evidence type="ECO:0000256" key="1">
    <source>
        <dbReference type="ARBA" id="ARBA00004123"/>
    </source>
</evidence>
<dbReference type="Pfam" id="PF00498">
    <property type="entry name" value="FHA"/>
    <property type="match status" value="1"/>
</dbReference>
<accession>A0A212FFB1</accession>
<dbReference type="CDD" id="cd00060">
    <property type="entry name" value="FHA"/>
    <property type="match status" value="1"/>
</dbReference>
<evidence type="ECO:0000256" key="12">
    <source>
        <dbReference type="ARBA" id="ARBA00023858"/>
    </source>
</evidence>
<feature type="region of interest" description="Disordered" evidence="14">
    <location>
        <begin position="688"/>
        <end position="1083"/>
    </location>
</feature>
<dbReference type="Gene3D" id="2.60.200.20">
    <property type="match status" value="1"/>
</dbReference>
<proteinExistence type="predicted"/>
<evidence type="ECO:0000313" key="15">
    <source>
        <dbReference type="EMBL" id="OWR52424.1"/>
    </source>
</evidence>
<keyword evidence="16" id="KW-1185">Reference proteome</keyword>
<evidence type="ECO:0000256" key="7">
    <source>
        <dbReference type="ARBA" id="ARBA00022763"/>
    </source>
</evidence>
<keyword evidence="11" id="KW-0131">Cell cycle</keyword>
<gene>
    <name evidence="15" type="ORF">KGM_202706</name>
</gene>
<evidence type="ECO:0000256" key="2">
    <source>
        <dbReference type="ARBA" id="ARBA00004286"/>
    </source>
</evidence>
<evidence type="ECO:0000256" key="13">
    <source>
        <dbReference type="ARBA" id="ARBA00030146"/>
    </source>
</evidence>
<sequence length="1288" mass="145367">MELTQKLECTQEICANNYEKEFPEQIGFLGICGVKYPLKKGPNKIGRDPDTCNIVLNLNSISRQHAVINILNSYDFMLMDLDSANKTKLADKTLQAYIPHPIKNGDMVQFGQVFGVFRLFEEDNDLPMTQALDVPETPVRNQAVYKVNNLITTIPESPDVSDRDDSFIVASQPKPNNVFKSPKTNFIKSSGKTVHIKPVGFNKIDNAYWSSSKKSDSFSLETDTSRNDSDICLKTSEINQNIHEQDTQCTGYNKTDNSIYEAETQIDNVQKSVHNLETQLLGINNLPEVFKIQGQENINLDLSTENKENEDVYQSDKEVLLHKAMGSAVRDNESCNNKDISDDIILFDEIDSPVGEDNIESQQLLIPELETEHVEIVGDSEKPSNKEEEPSKRRDSGSSTDCEDIYFALTQNLPEKRIEDDETDCEDDPEIIVKVNKEQKTVENSNLDDDLTDCEDDIESKAQTDPGLEDLATQIVEDVSHCKINSSKTTSDDQQGPNEIDLEDMPTQIISYEPQNIYSEEVVTPFKVPAISPMKRKRKEQEPKALTIINNKNITANIENDDEENYYDATQKLWDDLCTQRESSPTLSCGANKDVLETQINKNIIINPPDCQPETYDIDEKIDRFVMNLTNTEKTSMVGAKTGVESKKSSSDSSDVETTPRKLNPLSFLNTELPNTQEIKLYVKATGDTSPETSFDLDTDSSDCERHRKKRNTKNKIVKRSNLITRLESEKSPERIINPVRQPENKIKHSKDIDNKKPKRNTGSDLLGNENNNDGKLVTANTSEVKEKSTRSTRSSDIIDKKDSKELNKSKASCKNTKESKAKGITDSKETARRGRKNNITIEKQNSIVKKTTEGDIKNNVTVTDREQAKEKKGNKKSTDTNDKEKRNSSRSASKQTKSDNNEPKLPQAKGDSNRSSRSKSRRKETNTIDKFLCPTPVIEAQKKNVSKSRSTEKEIKNTEQENNGKDRGNRRKDSKSTDNTSRNSDKVNKNKDIDTKEKNRTSAETRNQTRSMENNKKEIPVELEVRRSKRQRTAKRSFEIESRTSKTNHEQSTVYNISSESGIDSPNKLKRQASDISLPSSKKTKTCNGSNITLRATPARKIKTQYVLFTAFPCDEVKVKLEKLGAVIVTDIMKCTVVLTLEIKRTFKLLCAVGLGKPIVGPHWVQACVDTNMIVDPWLYLIKDEKTEKRFQFNLERILIGKRQFLKGYNVSSTPNVMPSPPEMKLIVECSGGTWTAGGKNWICVSSNTDRALWDGLKRKGATIVSTEFVLAGVLRQKIDINRNILL</sequence>
<dbReference type="GO" id="GO:0005694">
    <property type="term" value="C:chromosome"/>
    <property type="evidence" value="ECO:0007669"/>
    <property type="project" value="UniProtKB-SubCell"/>
</dbReference>
<feature type="compositionally biased region" description="Basic residues" evidence="14">
    <location>
        <begin position="707"/>
        <end position="719"/>
    </location>
</feature>
<evidence type="ECO:0000256" key="6">
    <source>
        <dbReference type="ARBA" id="ARBA00022737"/>
    </source>
</evidence>
<dbReference type="EMBL" id="AGBW02008837">
    <property type="protein sequence ID" value="OWR52424.1"/>
    <property type="molecule type" value="Genomic_DNA"/>
</dbReference>
<dbReference type="OrthoDB" id="342264at2759"/>
<feature type="compositionally biased region" description="Polar residues" evidence="14">
    <location>
        <begin position="1051"/>
        <end position="1065"/>
    </location>
</feature>
<dbReference type="InterPro" id="IPR051579">
    <property type="entry name" value="DDR_Transcriptional_Reg"/>
</dbReference>
<keyword evidence="10" id="KW-0539">Nucleus</keyword>
<keyword evidence="7" id="KW-0227">DNA damage</keyword>
<dbReference type="GO" id="GO:0005634">
    <property type="term" value="C:nucleus"/>
    <property type="evidence" value="ECO:0007669"/>
    <property type="project" value="UniProtKB-SubCell"/>
</dbReference>
<dbReference type="STRING" id="278856.A0A212FFB1"/>
<evidence type="ECO:0000256" key="9">
    <source>
        <dbReference type="ARBA" id="ARBA00022990"/>
    </source>
</evidence>
<evidence type="ECO:0000256" key="10">
    <source>
        <dbReference type="ARBA" id="ARBA00023242"/>
    </source>
</evidence>
<evidence type="ECO:0000256" key="4">
    <source>
        <dbReference type="ARBA" id="ARBA00022454"/>
    </source>
</evidence>
<protein>
    <recommendedName>
        <fullName evidence="3">Mediator of DNA damage checkpoint protein 1</fullName>
    </recommendedName>
    <alternativeName>
        <fullName evidence="13">PAX transactivation activation domain-interacting protein</fullName>
    </alternativeName>
    <alternativeName>
        <fullName evidence="12">PAX-interacting protein 1</fullName>
    </alternativeName>
</protein>
<dbReference type="Gene3D" id="3.40.50.10190">
    <property type="entry name" value="BRCT domain"/>
    <property type="match status" value="2"/>
</dbReference>
<dbReference type="CDD" id="cd18432">
    <property type="entry name" value="BRCT_PAXIP1_rpt6_like"/>
    <property type="match status" value="1"/>
</dbReference>
<feature type="compositionally biased region" description="Basic and acidic residues" evidence="14">
    <location>
        <begin position="816"/>
        <end position="833"/>
    </location>
</feature>
<keyword evidence="4" id="KW-0158">Chromosome</keyword>
<dbReference type="Pfam" id="PF16770">
    <property type="entry name" value="RTT107_BRCT_5"/>
    <property type="match status" value="1"/>
</dbReference>
<dbReference type="Proteomes" id="UP000007151">
    <property type="component" value="Unassembled WGS sequence"/>
</dbReference>
<organism evidence="15 16">
    <name type="scientific">Danaus plexippus plexippus</name>
    <dbReference type="NCBI Taxonomy" id="278856"/>
    <lineage>
        <taxon>Eukaryota</taxon>
        <taxon>Metazoa</taxon>
        <taxon>Ecdysozoa</taxon>
        <taxon>Arthropoda</taxon>
        <taxon>Hexapoda</taxon>
        <taxon>Insecta</taxon>
        <taxon>Pterygota</taxon>
        <taxon>Neoptera</taxon>
        <taxon>Endopterygota</taxon>
        <taxon>Lepidoptera</taxon>
        <taxon>Glossata</taxon>
        <taxon>Ditrysia</taxon>
        <taxon>Papilionoidea</taxon>
        <taxon>Nymphalidae</taxon>
        <taxon>Danainae</taxon>
        <taxon>Danaini</taxon>
        <taxon>Danaina</taxon>
        <taxon>Danaus</taxon>
        <taxon>Danaus</taxon>
    </lineage>
</organism>
<feature type="region of interest" description="Disordered" evidence="14">
    <location>
        <begin position="637"/>
        <end position="667"/>
    </location>
</feature>
<reference evidence="15 16" key="1">
    <citation type="journal article" date="2011" name="Cell">
        <title>The monarch butterfly genome yields insights into long-distance migration.</title>
        <authorList>
            <person name="Zhan S."/>
            <person name="Merlin C."/>
            <person name="Boore J.L."/>
            <person name="Reppert S.M."/>
        </authorList>
    </citation>
    <scope>NUCLEOTIDE SEQUENCE [LARGE SCALE GENOMIC DNA]</scope>
    <source>
        <strain evidence="15">F-2</strain>
    </source>
</reference>
<comment type="subcellular location">
    <subcellularLocation>
        <location evidence="2">Chromosome</location>
    </subcellularLocation>
    <subcellularLocation>
        <location evidence="1">Nucleus</location>
    </subcellularLocation>
</comment>
<comment type="caution">
    <text evidence="15">The sequence shown here is derived from an EMBL/GenBank/DDBJ whole genome shotgun (WGS) entry which is preliminary data.</text>
</comment>
<dbReference type="InterPro" id="IPR008984">
    <property type="entry name" value="SMAD_FHA_dom_sf"/>
</dbReference>
<dbReference type="InterPro" id="IPR001357">
    <property type="entry name" value="BRCT_dom"/>
</dbReference>
<keyword evidence="6" id="KW-0677">Repeat</keyword>
<feature type="region of interest" description="Disordered" evidence="14">
    <location>
        <begin position="375"/>
        <end position="401"/>
    </location>
</feature>
<feature type="compositionally biased region" description="Basic and acidic residues" evidence="14">
    <location>
        <begin position="864"/>
        <end position="888"/>
    </location>
</feature>
<feature type="compositionally biased region" description="Basic and acidic residues" evidence="14">
    <location>
        <begin position="950"/>
        <end position="968"/>
    </location>
</feature>
<evidence type="ECO:0000256" key="3">
    <source>
        <dbReference type="ARBA" id="ARBA00015014"/>
    </source>
</evidence>
<feature type="compositionally biased region" description="Basic and acidic residues" evidence="14">
    <location>
        <begin position="984"/>
        <end position="1004"/>
    </location>
</feature>
<feature type="compositionally biased region" description="Basic and acidic residues" evidence="14">
    <location>
        <begin position="1037"/>
        <end position="1050"/>
    </location>
</feature>
<feature type="compositionally biased region" description="Basic and acidic residues" evidence="14">
    <location>
        <begin position="1014"/>
        <end position="1027"/>
    </location>
</feature>
<dbReference type="SUPFAM" id="SSF49879">
    <property type="entry name" value="SMAD/FHA domain"/>
    <property type="match status" value="1"/>
</dbReference>
<feature type="compositionally biased region" description="Basic and acidic residues" evidence="14">
    <location>
        <begin position="797"/>
        <end position="809"/>
    </location>
</feature>
<feature type="compositionally biased region" description="Polar residues" evidence="14">
    <location>
        <begin position="761"/>
        <end position="783"/>
    </location>
</feature>
<feature type="compositionally biased region" description="Basic and acidic residues" evidence="14">
    <location>
        <begin position="375"/>
        <end position="396"/>
    </location>
</feature>
<dbReference type="PANTHER" id="PTHR23196:SF1">
    <property type="entry name" value="PAX-INTERACTING PROTEIN 1"/>
    <property type="match status" value="1"/>
</dbReference>
<keyword evidence="9" id="KW-0007">Acetylation</keyword>
<evidence type="ECO:0000313" key="16">
    <source>
        <dbReference type="Proteomes" id="UP000007151"/>
    </source>
</evidence>
<dbReference type="PANTHER" id="PTHR23196">
    <property type="entry name" value="PAX TRANSCRIPTION ACTIVATION DOMAIN INTERACTING PROTEIN"/>
    <property type="match status" value="1"/>
</dbReference>
<dbReference type="CDD" id="cd17744">
    <property type="entry name" value="BRCT_MDC1_rpt1"/>
    <property type="match status" value="1"/>
</dbReference>
<dbReference type="SUPFAM" id="SSF52113">
    <property type="entry name" value="BRCT domain"/>
    <property type="match status" value="1"/>
</dbReference>
<dbReference type="InterPro" id="IPR036420">
    <property type="entry name" value="BRCT_dom_sf"/>
</dbReference>
<dbReference type="Pfam" id="PF16589">
    <property type="entry name" value="BRCT_2"/>
    <property type="match status" value="1"/>
</dbReference>
<dbReference type="eggNOG" id="KOG2043">
    <property type="taxonomic scope" value="Eukaryota"/>
</dbReference>
<feature type="compositionally biased region" description="Polar residues" evidence="14">
    <location>
        <begin position="838"/>
        <end position="850"/>
    </location>
</feature>
<keyword evidence="8" id="KW-0832">Ubl conjugation</keyword>
<name>A0A212FFB1_DANPL</name>